<proteinExistence type="predicted"/>
<gene>
    <name evidence="1" type="ORF">LCGC14_1329980</name>
</gene>
<dbReference type="EMBL" id="LAZR01008022">
    <property type="protein sequence ID" value="KKM81420.1"/>
    <property type="molecule type" value="Genomic_DNA"/>
</dbReference>
<organism evidence="1">
    <name type="scientific">marine sediment metagenome</name>
    <dbReference type="NCBI Taxonomy" id="412755"/>
    <lineage>
        <taxon>unclassified sequences</taxon>
        <taxon>metagenomes</taxon>
        <taxon>ecological metagenomes</taxon>
    </lineage>
</organism>
<protein>
    <submittedName>
        <fullName evidence="1">Uncharacterized protein</fullName>
    </submittedName>
</protein>
<name>A0A0F9MXS4_9ZZZZ</name>
<reference evidence="1" key="1">
    <citation type="journal article" date="2015" name="Nature">
        <title>Complex archaea that bridge the gap between prokaryotes and eukaryotes.</title>
        <authorList>
            <person name="Spang A."/>
            <person name="Saw J.H."/>
            <person name="Jorgensen S.L."/>
            <person name="Zaremba-Niedzwiedzka K."/>
            <person name="Martijn J."/>
            <person name="Lind A.E."/>
            <person name="van Eijk R."/>
            <person name="Schleper C."/>
            <person name="Guy L."/>
            <person name="Ettema T.J."/>
        </authorList>
    </citation>
    <scope>NUCLEOTIDE SEQUENCE</scope>
</reference>
<evidence type="ECO:0000313" key="1">
    <source>
        <dbReference type="EMBL" id="KKM81420.1"/>
    </source>
</evidence>
<accession>A0A0F9MXS4</accession>
<dbReference type="AlphaFoldDB" id="A0A0F9MXS4"/>
<comment type="caution">
    <text evidence="1">The sequence shown here is derived from an EMBL/GenBank/DDBJ whole genome shotgun (WGS) entry which is preliminary data.</text>
</comment>
<sequence>MTKWYLISKADTELIQTGLTRVKEASHEGSFAGGVIDDIRHTLDSGLHTTDEVPADFKTGQDGA</sequence>